<dbReference type="Gene3D" id="3.40.50.300">
    <property type="entry name" value="P-loop containing nucleotide triphosphate hydrolases"/>
    <property type="match status" value="1"/>
</dbReference>
<dbReference type="Proteomes" id="UP001152876">
    <property type="component" value="Unassembled WGS sequence"/>
</dbReference>
<name>A0A9X4P0H4_9BURK</name>
<dbReference type="GO" id="GO:0016887">
    <property type="term" value="F:ATP hydrolysis activity"/>
    <property type="evidence" value="ECO:0007669"/>
    <property type="project" value="InterPro"/>
</dbReference>
<keyword evidence="6" id="KW-1185">Reference proteome</keyword>
<dbReference type="Pfam" id="PF00005">
    <property type="entry name" value="ABC_tran"/>
    <property type="match status" value="1"/>
</dbReference>
<evidence type="ECO:0000313" key="6">
    <source>
        <dbReference type="Proteomes" id="UP001152876"/>
    </source>
</evidence>
<keyword evidence="2" id="KW-0547">Nucleotide-binding</keyword>
<evidence type="ECO:0000259" key="4">
    <source>
        <dbReference type="Pfam" id="PF00005"/>
    </source>
</evidence>
<dbReference type="InterPro" id="IPR027417">
    <property type="entry name" value="P-loop_NTPase"/>
</dbReference>
<comment type="caution">
    <text evidence="5">The sequence shown here is derived from an EMBL/GenBank/DDBJ whole genome shotgun (WGS) entry which is preliminary data.</text>
</comment>
<dbReference type="GO" id="GO:0005524">
    <property type="term" value="F:ATP binding"/>
    <property type="evidence" value="ECO:0007669"/>
    <property type="project" value="UniProtKB-KW"/>
</dbReference>
<feature type="domain" description="ABC transporter" evidence="4">
    <location>
        <begin position="23"/>
        <end position="162"/>
    </location>
</feature>
<sequence>MDKPPVLLVDRLSFGWPGRTLFQELSFNIPPGVSLIRGDDGCGKSTLLGLMAGDLQAQGGTLSVHGVRLDQHHDAYRQQVFWIDPQTEAHDAISAAGYLDSLSHHYPAFSRAALTELVAGFTLRPHLDKPLYMLSAGSKRKVWLCAAFAAGTALTLIDQPFAALDAPSIRFLLELLQDAADHPSRAWVLADYLAPEGVPLARVLTLGETPGG</sequence>
<keyword evidence="1" id="KW-0813">Transport</keyword>
<protein>
    <submittedName>
        <fullName evidence="5">ABC transporter-like protein</fullName>
    </submittedName>
</protein>
<dbReference type="InterPro" id="IPR051782">
    <property type="entry name" value="ABC_Transporter_VariousFunc"/>
</dbReference>
<gene>
    <name evidence="5" type="ORF">H010_00195</name>
</gene>
<dbReference type="AlphaFoldDB" id="A0A9X4P0H4"/>
<reference evidence="5" key="1">
    <citation type="submission" date="2013-01" db="EMBL/GenBank/DDBJ databases">
        <title>Genome draft of Hydrogenophaga taeniospiralis 2K1.</title>
        <authorList>
            <person name="Gomila M."/>
            <person name="Lalucat J."/>
        </authorList>
    </citation>
    <scope>NUCLEOTIDE SEQUENCE</scope>
    <source>
        <strain evidence="5">CCUG 15921</strain>
    </source>
</reference>
<keyword evidence="3" id="KW-0067">ATP-binding</keyword>
<evidence type="ECO:0000313" key="5">
    <source>
        <dbReference type="EMBL" id="MDG5973648.1"/>
    </source>
</evidence>
<dbReference type="EMBL" id="AOGK01000001">
    <property type="protein sequence ID" value="MDG5973648.1"/>
    <property type="molecule type" value="Genomic_DNA"/>
</dbReference>
<dbReference type="InterPro" id="IPR003439">
    <property type="entry name" value="ABC_transporter-like_ATP-bd"/>
</dbReference>
<dbReference type="PANTHER" id="PTHR42939:SF1">
    <property type="entry name" value="ABC TRANSPORTER ATP-BINDING PROTEIN ALBC-RELATED"/>
    <property type="match status" value="1"/>
</dbReference>
<dbReference type="RefSeq" id="WP_068169450.1">
    <property type="nucleotide sequence ID" value="NZ_AOGK01000001.1"/>
</dbReference>
<evidence type="ECO:0000256" key="1">
    <source>
        <dbReference type="ARBA" id="ARBA00022448"/>
    </source>
</evidence>
<dbReference type="OrthoDB" id="8772152at2"/>
<dbReference type="PANTHER" id="PTHR42939">
    <property type="entry name" value="ABC TRANSPORTER ATP-BINDING PROTEIN ALBC-RELATED"/>
    <property type="match status" value="1"/>
</dbReference>
<dbReference type="SUPFAM" id="SSF52540">
    <property type="entry name" value="P-loop containing nucleoside triphosphate hydrolases"/>
    <property type="match status" value="1"/>
</dbReference>
<proteinExistence type="predicted"/>
<accession>A0A9X4P0H4</accession>
<organism evidence="5 6">
    <name type="scientific">Hydrogenophaga taeniospiralis CCUG 15921</name>
    <dbReference type="NCBI Taxonomy" id="1281780"/>
    <lineage>
        <taxon>Bacteria</taxon>
        <taxon>Pseudomonadati</taxon>
        <taxon>Pseudomonadota</taxon>
        <taxon>Betaproteobacteria</taxon>
        <taxon>Burkholderiales</taxon>
        <taxon>Comamonadaceae</taxon>
        <taxon>Hydrogenophaga</taxon>
    </lineage>
</organism>
<evidence type="ECO:0000256" key="2">
    <source>
        <dbReference type="ARBA" id="ARBA00022741"/>
    </source>
</evidence>
<evidence type="ECO:0000256" key="3">
    <source>
        <dbReference type="ARBA" id="ARBA00022840"/>
    </source>
</evidence>